<feature type="domain" description="ABC transmembrane type-1" evidence="8">
    <location>
        <begin position="83"/>
        <end position="287"/>
    </location>
</feature>
<evidence type="ECO:0000256" key="6">
    <source>
        <dbReference type="ARBA" id="ARBA00023136"/>
    </source>
</evidence>
<comment type="caution">
    <text evidence="9">The sequence shown here is derived from an EMBL/GenBank/DDBJ whole genome shotgun (WGS) entry which is preliminary data.</text>
</comment>
<evidence type="ECO:0000313" key="10">
    <source>
        <dbReference type="Proteomes" id="UP000824209"/>
    </source>
</evidence>
<sequence>MAFQLLSKEFKRQGKSDKAFDIINHIFLFLILIIVLYPLWFIVIASFSAPNEVAAGNVLLLPKGFNVRGYAEIFKFEKIWIGYKNSIIYTVLGTSINLIATIPAAFAFSRREMVGSKFLMFLFTFTMFFGGGLIPTYLLIQDLGLYNTVWALVLPGAVSVYNLIVARTFFDQSIPNELWEAANVDGCDYIKYFFQIVLPISKPIIAVMLLIYAVGHWNSYFSALIYIIDAAQQPLQVILREILIQSQNVANMGSTSMETLEAQRQLSEMIKYGVIIVSSLPVLIIYPFVQKHFVKGMMIGAVKG</sequence>
<dbReference type="GO" id="GO:0055085">
    <property type="term" value="P:transmembrane transport"/>
    <property type="evidence" value="ECO:0007669"/>
    <property type="project" value="InterPro"/>
</dbReference>
<dbReference type="PROSITE" id="PS50928">
    <property type="entry name" value="ABC_TM1"/>
    <property type="match status" value="1"/>
</dbReference>
<evidence type="ECO:0000256" key="3">
    <source>
        <dbReference type="ARBA" id="ARBA00022475"/>
    </source>
</evidence>
<dbReference type="PANTHER" id="PTHR43744:SF9">
    <property type="entry name" value="POLYGALACTURONAN_RHAMNOGALACTURONAN TRANSPORT SYSTEM PERMEASE PROTEIN YTCP"/>
    <property type="match status" value="1"/>
</dbReference>
<feature type="transmembrane region" description="Helical" evidence="7">
    <location>
        <begin position="144"/>
        <end position="164"/>
    </location>
</feature>
<feature type="transmembrane region" description="Helical" evidence="7">
    <location>
        <begin position="118"/>
        <end position="138"/>
    </location>
</feature>
<dbReference type="Pfam" id="PF00528">
    <property type="entry name" value="BPD_transp_1"/>
    <property type="match status" value="1"/>
</dbReference>
<reference evidence="9" key="2">
    <citation type="submission" date="2021-04" db="EMBL/GenBank/DDBJ databases">
        <authorList>
            <person name="Gilroy R."/>
        </authorList>
    </citation>
    <scope>NUCLEOTIDE SEQUENCE</scope>
    <source>
        <strain evidence="9">ChiBcec8-14828</strain>
    </source>
</reference>
<evidence type="ECO:0000256" key="4">
    <source>
        <dbReference type="ARBA" id="ARBA00022692"/>
    </source>
</evidence>
<feature type="transmembrane region" description="Helical" evidence="7">
    <location>
        <begin position="269"/>
        <end position="289"/>
    </location>
</feature>
<dbReference type="PANTHER" id="PTHR43744">
    <property type="entry name" value="ABC TRANSPORTER PERMEASE PROTEIN MG189-RELATED-RELATED"/>
    <property type="match status" value="1"/>
</dbReference>
<dbReference type="InterPro" id="IPR000515">
    <property type="entry name" value="MetI-like"/>
</dbReference>
<dbReference type="Gene3D" id="1.10.3720.10">
    <property type="entry name" value="MetI-like"/>
    <property type="match status" value="1"/>
</dbReference>
<gene>
    <name evidence="9" type="ORF">H9943_09105</name>
</gene>
<evidence type="ECO:0000313" key="9">
    <source>
        <dbReference type="EMBL" id="HJB40538.1"/>
    </source>
</evidence>
<feature type="transmembrane region" description="Helical" evidence="7">
    <location>
        <begin position="21"/>
        <end position="43"/>
    </location>
</feature>
<feature type="transmembrane region" description="Helical" evidence="7">
    <location>
        <begin position="87"/>
        <end position="106"/>
    </location>
</feature>
<accession>A0A9D2M525</accession>
<dbReference type="CDD" id="cd06261">
    <property type="entry name" value="TM_PBP2"/>
    <property type="match status" value="1"/>
</dbReference>
<keyword evidence="2 7" id="KW-0813">Transport</keyword>
<comment type="similarity">
    <text evidence="7">Belongs to the binding-protein-dependent transport system permease family.</text>
</comment>
<protein>
    <submittedName>
        <fullName evidence="9">Carbohydrate ABC transporter permease</fullName>
    </submittedName>
</protein>
<evidence type="ECO:0000256" key="7">
    <source>
        <dbReference type="RuleBase" id="RU363032"/>
    </source>
</evidence>
<dbReference type="SUPFAM" id="SSF161098">
    <property type="entry name" value="MetI-like"/>
    <property type="match status" value="1"/>
</dbReference>
<dbReference type="AlphaFoldDB" id="A0A9D2M525"/>
<keyword evidence="5 7" id="KW-1133">Transmembrane helix</keyword>
<comment type="subcellular location">
    <subcellularLocation>
        <location evidence="1 7">Cell membrane</location>
        <topology evidence="1 7">Multi-pass membrane protein</topology>
    </subcellularLocation>
</comment>
<dbReference type="Proteomes" id="UP000824209">
    <property type="component" value="Unassembled WGS sequence"/>
</dbReference>
<dbReference type="GO" id="GO:0005886">
    <property type="term" value="C:plasma membrane"/>
    <property type="evidence" value="ECO:0007669"/>
    <property type="project" value="UniProtKB-SubCell"/>
</dbReference>
<keyword evidence="3" id="KW-1003">Cell membrane</keyword>
<dbReference type="InterPro" id="IPR035906">
    <property type="entry name" value="MetI-like_sf"/>
</dbReference>
<reference evidence="9" key="1">
    <citation type="journal article" date="2021" name="PeerJ">
        <title>Extensive microbial diversity within the chicken gut microbiome revealed by metagenomics and culture.</title>
        <authorList>
            <person name="Gilroy R."/>
            <person name="Ravi A."/>
            <person name="Getino M."/>
            <person name="Pursley I."/>
            <person name="Horton D.L."/>
            <person name="Alikhan N.F."/>
            <person name="Baker D."/>
            <person name="Gharbi K."/>
            <person name="Hall N."/>
            <person name="Watson M."/>
            <person name="Adriaenssens E.M."/>
            <person name="Foster-Nyarko E."/>
            <person name="Jarju S."/>
            <person name="Secka A."/>
            <person name="Antonio M."/>
            <person name="Oren A."/>
            <person name="Chaudhuri R.R."/>
            <person name="La Ragione R."/>
            <person name="Hildebrand F."/>
            <person name="Pallen M.J."/>
        </authorList>
    </citation>
    <scope>NUCLEOTIDE SEQUENCE</scope>
    <source>
        <strain evidence="9">ChiBcec8-14828</strain>
    </source>
</reference>
<name>A0A9D2M525_9FIRM</name>
<evidence type="ECO:0000259" key="8">
    <source>
        <dbReference type="PROSITE" id="PS50928"/>
    </source>
</evidence>
<keyword evidence="4 7" id="KW-0812">Transmembrane</keyword>
<proteinExistence type="inferred from homology"/>
<evidence type="ECO:0000256" key="1">
    <source>
        <dbReference type="ARBA" id="ARBA00004651"/>
    </source>
</evidence>
<evidence type="ECO:0000256" key="5">
    <source>
        <dbReference type="ARBA" id="ARBA00022989"/>
    </source>
</evidence>
<organism evidence="9 10">
    <name type="scientific">Candidatus Ruthenibacterium avium</name>
    <dbReference type="NCBI Taxonomy" id="2838751"/>
    <lineage>
        <taxon>Bacteria</taxon>
        <taxon>Bacillati</taxon>
        <taxon>Bacillota</taxon>
        <taxon>Clostridia</taxon>
        <taxon>Eubacteriales</taxon>
        <taxon>Oscillospiraceae</taxon>
        <taxon>Ruthenibacterium</taxon>
    </lineage>
</organism>
<keyword evidence="6 7" id="KW-0472">Membrane</keyword>
<evidence type="ECO:0000256" key="2">
    <source>
        <dbReference type="ARBA" id="ARBA00022448"/>
    </source>
</evidence>
<dbReference type="EMBL" id="DWYA01000080">
    <property type="protein sequence ID" value="HJB40538.1"/>
    <property type="molecule type" value="Genomic_DNA"/>
</dbReference>